<dbReference type="SUPFAM" id="SSF102114">
    <property type="entry name" value="Radical SAM enzymes"/>
    <property type="match status" value="1"/>
</dbReference>
<dbReference type="Proteomes" id="UP000057043">
    <property type="component" value="Unassembled WGS sequence"/>
</dbReference>
<dbReference type="GO" id="GO:0031419">
    <property type="term" value="F:cobalamin binding"/>
    <property type="evidence" value="ECO:0007669"/>
    <property type="project" value="InterPro"/>
</dbReference>
<dbReference type="GO" id="GO:0046872">
    <property type="term" value="F:metal ion binding"/>
    <property type="evidence" value="ECO:0007669"/>
    <property type="project" value="UniProtKB-KW"/>
</dbReference>
<name>A0A117MCF2_9EURY</name>
<dbReference type="InterPro" id="IPR020612">
    <property type="entry name" value="Methylthiotransferase_CS"/>
</dbReference>
<feature type="domain" description="B12-binding" evidence="7">
    <location>
        <begin position="46"/>
        <end position="117"/>
    </location>
</feature>
<keyword evidence="4" id="KW-0479">Metal-binding</keyword>
<dbReference type="PROSITE" id="PS01278">
    <property type="entry name" value="MTTASE_RADICAL"/>
    <property type="match status" value="1"/>
</dbReference>
<dbReference type="CDD" id="cd02068">
    <property type="entry name" value="radical_SAM_B12_BD"/>
    <property type="match status" value="1"/>
</dbReference>
<dbReference type="InterPro" id="IPR051198">
    <property type="entry name" value="BchE-like"/>
</dbReference>
<dbReference type="PROSITE" id="PS51918">
    <property type="entry name" value="RADICAL_SAM"/>
    <property type="match status" value="1"/>
</dbReference>
<dbReference type="GO" id="GO:0003824">
    <property type="term" value="F:catalytic activity"/>
    <property type="evidence" value="ECO:0007669"/>
    <property type="project" value="InterPro"/>
</dbReference>
<dbReference type="Gene3D" id="3.80.30.20">
    <property type="entry name" value="tm_1862 like domain"/>
    <property type="match status" value="1"/>
</dbReference>
<dbReference type="PANTHER" id="PTHR43409:SF17">
    <property type="entry name" value="METHYLTHIOTRANSFERASE MJ0865-RELATED"/>
    <property type="match status" value="1"/>
</dbReference>
<sequence>MNPKKRALDASSSGIWFRWNKKNSYSIAALLPLVEGAGLADRPRQGIMLYSFASAQADEVYQEVESSKVDAIFVAGGPHPSARPEEALRSFDYVVIGEGEETLPELIGVIKGGGDPEMVLGIAYMREGRARIMPAREHVDLDRYPPFRPPIFSPLEISRGCPWGCAYCQTPRLFGRKMRHRSIPTILRYARSYSDLRFTSPNALAYGSDGVHPRVDKVERLLKSLSELNKPIYFGTFPSEVRPDFVSEEALDLVVKYCKNRHLSIGGQSGSDRILRAVGRGHSVDAARKACYLCLERGIVPNLDLIVGLPGETLEDQRMTLDLAREVVGKGGRIRAHHFTPLPDTPLEDAIPAPLSEDVAKEMGKLALDGKATGKWAPKVKGKSA</sequence>
<dbReference type="NCBIfam" id="TIGR04013">
    <property type="entry name" value="B12_SAM_MJ_1487"/>
    <property type="match status" value="1"/>
</dbReference>
<keyword evidence="5" id="KW-0408">Iron</keyword>
<evidence type="ECO:0000259" key="8">
    <source>
        <dbReference type="PROSITE" id="PS51918"/>
    </source>
</evidence>
<keyword evidence="6" id="KW-0411">Iron-sulfur</keyword>
<dbReference type="SFLD" id="SFLDG01082">
    <property type="entry name" value="B12-binding_domain_containing"/>
    <property type="match status" value="1"/>
</dbReference>
<evidence type="ECO:0000313" key="12">
    <source>
        <dbReference type="Proteomes" id="UP000057043"/>
    </source>
</evidence>
<dbReference type="InterPro" id="IPR023404">
    <property type="entry name" value="rSAM_horseshoe"/>
</dbReference>
<evidence type="ECO:0000259" key="7">
    <source>
        <dbReference type="PROSITE" id="PS51332"/>
    </source>
</evidence>
<dbReference type="Pfam" id="PF04055">
    <property type="entry name" value="Radical_SAM"/>
    <property type="match status" value="1"/>
</dbReference>
<dbReference type="EMBL" id="LGHB01000014">
    <property type="protein sequence ID" value="KUK96384.1"/>
    <property type="molecule type" value="Genomic_DNA"/>
</dbReference>
<evidence type="ECO:0000256" key="4">
    <source>
        <dbReference type="ARBA" id="ARBA00022723"/>
    </source>
</evidence>
<dbReference type="Proteomes" id="UP000053961">
    <property type="component" value="Unassembled WGS sequence"/>
</dbReference>
<dbReference type="Gene3D" id="3.40.50.280">
    <property type="entry name" value="Cobalamin-binding domain"/>
    <property type="match status" value="1"/>
</dbReference>
<evidence type="ECO:0000256" key="3">
    <source>
        <dbReference type="ARBA" id="ARBA00022691"/>
    </source>
</evidence>
<keyword evidence="2" id="KW-0004">4Fe-4S</keyword>
<evidence type="ECO:0000313" key="10">
    <source>
        <dbReference type="EMBL" id="KUK96384.1"/>
    </source>
</evidence>
<dbReference type="InterPro" id="IPR023980">
    <property type="entry name" value="CHP04013_B12-bd/rSAM"/>
</dbReference>
<dbReference type="InterPro" id="IPR006638">
    <property type="entry name" value="Elp3/MiaA/NifB-like_rSAM"/>
</dbReference>
<dbReference type="CDD" id="cd01335">
    <property type="entry name" value="Radical_SAM"/>
    <property type="match status" value="1"/>
</dbReference>
<evidence type="ECO:0000256" key="6">
    <source>
        <dbReference type="ARBA" id="ARBA00023014"/>
    </source>
</evidence>
<gene>
    <name evidence="9" type="ORF">XD72_0765</name>
    <name evidence="10" type="ORF">XE07_1142</name>
</gene>
<dbReference type="PROSITE" id="PS51332">
    <property type="entry name" value="B12_BINDING"/>
    <property type="match status" value="1"/>
</dbReference>
<proteinExistence type="predicted"/>
<protein>
    <submittedName>
        <fullName evidence="10">Radical SAM domain protein</fullName>
    </submittedName>
</protein>
<reference evidence="10" key="1">
    <citation type="journal article" date="2015" name="MBio">
        <title>Genome-resolved metagenomic analysis reveals roles for candidate phyla and other microbial community members in biogeochemical transformations in oil reservoirs.</title>
        <authorList>
            <person name="Hu P."/>
            <person name="Tom L."/>
            <person name="Singh A."/>
            <person name="Thomas B.C."/>
            <person name="Baker B.J."/>
            <person name="Piceno Y.M."/>
            <person name="Andersen G.L."/>
            <person name="Banfield J.F."/>
        </authorList>
    </citation>
    <scope>NUCLEOTIDE SEQUENCE [LARGE SCALE GENOMIC DNA]</scope>
    <source>
        <strain evidence="10">56_747</strain>
    </source>
</reference>
<evidence type="ECO:0000313" key="11">
    <source>
        <dbReference type="Proteomes" id="UP000053961"/>
    </source>
</evidence>
<evidence type="ECO:0000256" key="1">
    <source>
        <dbReference type="ARBA" id="ARBA00001966"/>
    </source>
</evidence>
<comment type="caution">
    <text evidence="10">The sequence shown here is derived from an EMBL/GenBank/DDBJ whole genome shotgun (WGS) entry which is preliminary data.</text>
</comment>
<dbReference type="SFLD" id="SFLDS00029">
    <property type="entry name" value="Radical_SAM"/>
    <property type="match status" value="1"/>
</dbReference>
<dbReference type="Pfam" id="PF02310">
    <property type="entry name" value="B12-binding"/>
    <property type="match status" value="1"/>
</dbReference>
<dbReference type="InterPro" id="IPR058240">
    <property type="entry name" value="rSAM_sf"/>
</dbReference>
<accession>A0A117MCF2</accession>
<dbReference type="GO" id="GO:0051539">
    <property type="term" value="F:4 iron, 4 sulfur cluster binding"/>
    <property type="evidence" value="ECO:0007669"/>
    <property type="project" value="UniProtKB-KW"/>
</dbReference>
<dbReference type="SMART" id="SM00729">
    <property type="entry name" value="Elp3"/>
    <property type="match status" value="1"/>
</dbReference>
<dbReference type="PATRIC" id="fig|301375.6.peg.28"/>
<evidence type="ECO:0000256" key="5">
    <source>
        <dbReference type="ARBA" id="ARBA00023004"/>
    </source>
</evidence>
<reference evidence="11 12" key="2">
    <citation type="journal article" date="2015" name="MBio">
        <title>Genome-Resolved Metagenomic Analysis Reveals Roles for Candidate Phyla and Other Microbial Community Members in Biogeochemical Transformations in Oil Reservoirs.</title>
        <authorList>
            <person name="Hu P."/>
            <person name="Tom L."/>
            <person name="Singh A."/>
            <person name="Thomas B.C."/>
            <person name="Baker B.J."/>
            <person name="Piceno Y.M."/>
            <person name="Andersen G.L."/>
            <person name="Banfield J.F."/>
        </authorList>
    </citation>
    <scope>NUCLEOTIDE SEQUENCE [LARGE SCALE GENOMIC DNA]</scope>
    <source>
        <strain evidence="9">57_489</strain>
    </source>
</reference>
<dbReference type="PANTHER" id="PTHR43409">
    <property type="entry name" value="ANAEROBIC MAGNESIUM-PROTOPORPHYRIN IX MONOMETHYL ESTER CYCLASE-RELATED"/>
    <property type="match status" value="1"/>
</dbReference>
<comment type="cofactor">
    <cofactor evidence="1">
        <name>[4Fe-4S] cluster</name>
        <dbReference type="ChEBI" id="CHEBI:49883"/>
    </cofactor>
</comment>
<dbReference type="InterPro" id="IPR006158">
    <property type="entry name" value="Cobalamin-bd"/>
</dbReference>
<dbReference type="EMBL" id="LGFT01000013">
    <property type="protein sequence ID" value="KUK44866.1"/>
    <property type="molecule type" value="Genomic_DNA"/>
</dbReference>
<dbReference type="AlphaFoldDB" id="A0A117MCF2"/>
<keyword evidence="3" id="KW-0949">S-adenosyl-L-methionine</keyword>
<organism evidence="10 11">
    <name type="scientific">Methanothrix harundinacea</name>
    <dbReference type="NCBI Taxonomy" id="301375"/>
    <lineage>
        <taxon>Archaea</taxon>
        <taxon>Methanobacteriati</taxon>
        <taxon>Methanobacteriota</taxon>
        <taxon>Stenosarchaea group</taxon>
        <taxon>Methanomicrobia</taxon>
        <taxon>Methanotrichales</taxon>
        <taxon>Methanotrichaceae</taxon>
        <taxon>Methanothrix</taxon>
    </lineage>
</organism>
<evidence type="ECO:0000313" key="9">
    <source>
        <dbReference type="EMBL" id="KUK44866.1"/>
    </source>
</evidence>
<feature type="domain" description="Radical SAM core" evidence="8">
    <location>
        <begin position="147"/>
        <end position="378"/>
    </location>
</feature>
<evidence type="ECO:0000256" key="2">
    <source>
        <dbReference type="ARBA" id="ARBA00022485"/>
    </source>
</evidence>
<dbReference type="InterPro" id="IPR007197">
    <property type="entry name" value="rSAM"/>
</dbReference>